<dbReference type="GO" id="GO:0008408">
    <property type="term" value="F:3'-5' exonuclease activity"/>
    <property type="evidence" value="ECO:0007669"/>
    <property type="project" value="InterPro"/>
</dbReference>
<dbReference type="InterPro" id="IPR046938">
    <property type="entry name" value="DNA_clamp_sf"/>
</dbReference>
<dbReference type="GO" id="GO:0006271">
    <property type="term" value="P:DNA strand elongation involved in DNA replication"/>
    <property type="evidence" value="ECO:0007669"/>
    <property type="project" value="TreeGrafter"/>
</dbReference>
<name>A0A9X1TVJ6_9BACT</name>
<keyword evidence="4" id="KW-0963">Cytoplasm</keyword>
<organism evidence="15 16">
    <name type="scientific">Dyadobacter chenhuakuii</name>
    <dbReference type="NCBI Taxonomy" id="2909339"/>
    <lineage>
        <taxon>Bacteria</taxon>
        <taxon>Pseudomonadati</taxon>
        <taxon>Bacteroidota</taxon>
        <taxon>Cytophagia</taxon>
        <taxon>Cytophagales</taxon>
        <taxon>Spirosomataceae</taxon>
        <taxon>Dyadobacter</taxon>
    </lineage>
</organism>
<evidence type="ECO:0000256" key="1">
    <source>
        <dbReference type="ARBA" id="ARBA00004496"/>
    </source>
</evidence>
<dbReference type="PANTHER" id="PTHR30478">
    <property type="entry name" value="DNA POLYMERASE III SUBUNIT BETA"/>
    <property type="match status" value="1"/>
</dbReference>
<reference evidence="15" key="1">
    <citation type="submission" date="2022-01" db="EMBL/GenBank/DDBJ databases">
        <title>Novel species in genus Dyadobacter.</title>
        <authorList>
            <person name="Ma C."/>
        </authorList>
    </citation>
    <scope>NUCLEOTIDE SEQUENCE</scope>
    <source>
        <strain evidence="15">CY357</strain>
    </source>
</reference>
<evidence type="ECO:0000259" key="12">
    <source>
        <dbReference type="Pfam" id="PF00712"/>
    </source>
</evidence>
<evidence type="ECO:0000256" key="5">
    <source>
        <dbReference type="ARBA" id="ARBA00022679"/>
    </source>
</evidence>
<dbReference type="SUPFAM" id="SSF55979">
    <property type="entry name" value="DNA clamp"/>
    <property type="match status" value="3"/>
</dbReference>
<keyword evidence="9" id="KW-0238">DNA-binding</keyword>
<dbReference type="CDD" id="cd00140">
    <property type="entry name" value="beta_clamp"/>
    <property type="match status" value="1"/>
</dbReference>
<evidence type="ECO:0000256" key="4">
    <source>
        <dbReference type="ARBA" id="ARBA00022490"/>
    </source>
</evidence>
<dbReference type="InterPro" id="IPR022634">
    <property type="entry name" value="DNA_polIII_beta_N"/>
</dbReference>
<keyword evidence="8" id="KW-0239">DNA-directed DNA polymerase</keyword>
<keyword evidence="7" id="KW-0235">DNA replication</keyword>
<dbReference type="GO" id="GO:0005737">
    <property type="term" value="C:cytoplasm"/>
    <property type="evidence" value="ECO:0007669"/>
    <property type="project" value="UniProtKB-SubCell"/>
</dbReference>
<dbReference type="Pfam" id="PF02767">
    <property type="entry name" value="DNA_pol3_beta_2"/>
    <property type="match status" value="1"/>
</dbReference>
<evidence type="ECO:0000313" key="15">
    <source>
        <dbReference type="EMBL" id="MCF2500137.1"/>
    </source>
</evidence>
<sequence>MDDIAISIPSKEFKAKAIVSSNILLEKVRDLAFCVGKNIDLPILSNLKVELSEGQIALTSSDLINTAKARIEGIVEGQADVCVSFDLLSKHLASLENEEISLSIDSLQQRLTVYTEQAEYELPLESSENWPKISELKPSYECNISLRKLASRFNEMLPFVSHEFSRQNLNGINLRFGTSKLVISATDANAFCIKHIHIKDLPSPIEENLSITVSSKIARAFTSFANIDDTESIIIRLNDTNLSFSELPNGMSIVTQLIDGVFPDLEKLIPSNNTHRLIIDRNKLLSALIRALPFTDDDLKYVRIKLASSEYINLRAEDSSNTKHAWENIPASYKGDEFEFGISISYLKNGLNFWKSEAVAIELSQSDKPIVLRDPEGEENNVVVISTARLGSNY</sequence>
<dbReference type="Gene3D" id="3.70.10.10">
    <property type="match status" value="1"/>
</dbReference>
<feature type="domain" description="DNA polymerase III beta sliding clamp C-terminal" evidence="14">
    <location>
        <begin position="267"/>
        <end position="384"/>
    </location>
</feature>
<accession>A0A9X1TVJ6</accession>
<dbReference type="Pfam" id="PF02768">
    <property type="entry name" value="DNA_pol3_beta_3"/>
    <property type="match status" value="1"/>
</dbReference>
<comment type="similarity">
    <text evidence="2">Belongs to the beta sliding clamp family.</text>
</comment>
<dbReference type="GO" id="GO:0003887">
    <property type="term" value="F:DNA-directed DNA polymerase activity"/>
    <property type="evidence" value="ECO:0007669"/>
    <property type="project" value="UniProtKB-KW"/>
</dbReference>
<dbReference type="RefSeq" id="WP_235178631.1">
    <property type="nucleotide sequence ID" value="NZ_JAKFFV010000011.1"/>
</dbReference>
<evidence type="ECO:0000256" key="8">
    <source>
        <dbReference type="ARBA" id="ARBA00022932"/>
    </source>
</evidence>
<evidence type="ECO:0000313" key="16">
    <source>
        <dbReference type="Proteomes" id="UP001139411"/>
    </source>
</evidence>
<evidence type="ECO:0000256" key="3">
    <source>
        <dbReference type="ARBA" id="ARBA00021035"/>
    </source>
</evidence>
<keyword evidence="5 15" id="KW-0808">Transferase</keyword>
<evidence type="ECO:0000256" key="9">
    <source>
        <dbReference type="ARBA" id="ARBA00023125"/>
    </source>
</evidence>
<dbReference type="InterPro" id="IPR022635">
    <property type="entry name" value="DNA_polIII_beta_C"/>
</dbReference>
<evidence type="ECO:0000256" key="2">
    <source>
        <dbReference type="ARBA" id="ARBA00010752"/>
    </source>
</evidence>
<dbReference type="SMART" id="SM00480">
    <property type="entry name" value="POL3Bc"/>
    <property type="match status" value="1"/>
</dbReference>
<evidence type="ECO:0000256" key="11">
    <source>
        <dbReference type="ARBA" id="ARBA00033276"/>
    </source>
</evidence>
<dbReference type="InterPro" id="IPR001001">
    <property type="entry name" value="DNA_polIII_beta"/>
</dbReference>
<evidence type="ECO:0000259" key="13">
    <source>
        <dbReference type="Pfam" id="PF02767"/>
    </source>
</evidence>
<dbReference type="AlphaFoldDB" id="A0A9X1TVJ6"/>
<dbReference type="NCBIfam" id="TIGR00663">
    <property type="entry name" value="dnan"/>
    <property type="match status" value="1"/>
</dbReference>
<dbReference type="GO" id="GO:0009360">
    <property type="term" value="C:DNA polymerase III complex"/>
    <property type="evidence" value="ECO:0007669"/>
    <property type="project" value="InterPro"/>
</dbReference>
<keyword evidence="6 15" id="KW-0548">Nucleotidyltransferase</keyword>
<protein>
    <recommendedName>
        <fullName evidence="3">Beta sliding clamp</fullName>
    </recommendedName>
    <alternativeName>
        <fullName evidence="11">Beta-clamp processivity factor</fullName>
    </alternativeName>
    <alternativeName>
        <fullName evidence="10">DNA polymerase III beta sliding clamp subunit</fullName>
    </alternativeName>
</protein>
<dbReference type="Proteomes" id="UP001139411">
    <property type="component" value="Unassembled WGS sequence"/>
</dbReference>
<dbReference type="Gene3D" id="3.10.150.10">
    <property type="entry name" value="DNA Polymerase III, subunit A, domain 2"/>
    <property type="match status" value="1"/>
</dbReference>
<dbReference type="EMBL" id="JAKFFV010000011">
    <property type="protein sequence ID" value="MCF2500137.1"/>
    <property type="molecule type" value="Genomic_DNA"/>
</dbReference>
<comment type="subcellular location">
    <subcellularLocation>
        <location evidence="1">Cytoplasm</location>
    </subcellularLocation>
</comment>
<evidence type="ECO:0000259" key="14">
    <source>
        <dbReference type="Pfam" id="PF02768"/>
    </source>
</evidence>
<dbReference type="GO" id="GO:0003677">
    <property type="term" value="F:DNA binding"/>
    <property type="evidence" value="ECO:0007669"/>
    <property type="project" value="UniProtKB-KW"/>
</dbReference>
<feature type="domain" description="DNA polymerase III beta sliding clamp central" evidence="13">
    <location>
        <begin position="160"/>
        <end position="264"/>
    </location>
</feature>
<gene>
    <name evidence="15" type="primary">dnaN</name>
    <name evidence="15" type="ORF">L0661_17590</name>
</gene>
<dbReference type="InterPro" id="IPR022637">
    <property type="entry name" value="DNA_polIII_beta_cen"/>
</dbReference>
<feature type="domain" description="DNA polymerase III beta sliding clamp N-terminal" evidence="12">
    <location>
        <begin position="18"/>
        <end position="133"/>
    </location>
</feature>
<evidence type="ECO:0000256" key="7">
    <source>
        <dbReference type="ARBA" id="ARBA00022705"/>
    </source>
</evidence>
<dbReference type="PANTHER" id="PTHR30478:SF0">
    <property type="entry name" value="BETA SLIDING CLAMP"/>
    <property type="match status" value="1"/>
</dbReference>
<comment type="caution">
    <text evidence="15">The sequence shown here is derived from an EMBL/GenBank/DDBJ whole genome shotgun (WGS) entry which is preliminary data.</text>
</comment>
<dbReference type="Pfam" id="PF00712">
    <property type="entry name" value="DNA_pol3_beta"/>
    <property type="match status" value="1"/>
</dbReference>
<proteinExistence type="inferred from homology"/>
<evidence type="ECO:0000256" key="10">
    <source>
        <dbReference type="ARBA" id="ARBA00030988"/>
    </source>
</evidence>
<evidence type="ECO:0000256" key="6">
    <source>
        <dbReference type="ARBA" id="ARBA00022695"/>
    </source>
</evidence>